<dbReference type="Proteomes" id="UP000252680">
    <property type="component" value="Unassembled WGS sequence"/>
</dbReference>
<feature type="region of interest" description="Disordered" evidence="1">
    <location>
        <begin position="47"/>
        <end position="69"/>
    </location>
</feature>
<dbReference type="EMBL" id="QEXL01000001">
    <property type="protein sequence ID" value="RBM09493.1"/>
    <property type="molecule type" value="Genomic_DNA"/>
</dbReference>
<comment type="caution">
    <text evidence="2">The sequence shown here is derived from an EMBL/GenBank/DDBJ whole genome shotgun (WGS) entry which is preliminary data.</text>
</comment>
<organism evidence="2 3">
    <name type="scientific">Novacetimonas cocois</name>
    <dbReference type="NCBI Taxonomy" id="1747507"/>
    <lineage>
        <taxon>Bacteria</taxon>
        <taxon>Pseudomonadati</taxon>
        <taxon>Pseudomonadota</taxon>
        <taxon>Alphaproteobacteria</taxon>
        <taxon>Acetobacterales</taxon>
        <taxon>Acetobacteraceae</taxon>
        <taxon>Novacetimonas</taxon>
    </lineage>
</organism>
<gene>
    <name evidence="2" type="ORF">NJLHNGOC_00065</name>
</gene>
<protein>
    <submittedName>
        <fullName evidence="2">Uncharacterized protein</fullName>
    </submittedName>
</protein>
<name>A0A365Z0L3_9PROT</name>
<evidence type="ECO:0000313" key="2">
    <source>
        <dbReference type="EMBL" id="RBM09493.1"/>
    </source>
</evidence>
<dbReference type="AlphaFoldDB" id="A0A365Z0L3"/>
<feature type="compositionally biased region" description="Basic and acidic residues" evidence="1">
    <location>
        <begin position="1"/>
        <end position="12"/>
    </location>
</feature>
<sequence length="95" mass="10354">MQDKPHPGKDEDPAGPALFLSPGQDGHRPSSVIGAWGRFLPDVRRTSSAHPLQWKGKHGGRTFRHEGHPAGDPGFATDYNFVICDNIFLSIAIPI</sequence>
<accession>A0A365Z0L3</accession>
<evidence type="ECO:0000256" key="1">
    <source>
        <dbReference type="SAM" id="MobiDB-lite"/>
    </source>
</evidence>
<keyword evidence="3" id="KW-1185">Reference proteome</keyword>
<reference evidence="2 3" key="1">
    <citation type="submission" date="2018-05" db="EMBL/GenBank/DDBJ databases">
        <title>Komagataeibacter cocois sp. nov., for a novel cellulose- producing strain isolated from coconut milk.</title>
        <authorList>
            <person name="Liu L."/>
            <person name="Wang Y."/>
            <person name="Liu S."/>
            <person name="Bi J."/>
            <person name="Chen H."/>
            <person name="Deng J."/>
            <person name="Zhang C."/>
            <person name="Hu Q."/>
            <person name="Li C."/>
        </authorList>
    </citation>
    <scope>NUCLEOTIDE SEQUENCE [LARGE SCALE GENOMIC DNA]</scope>
    <source>
        <strain evidence="2 3">WE7</strain>
    </source>
</reference>
<feature type="region of interest" description="Disordered" evidence="1">
    <location>
        <begin position="1"/>
        <end position="29"/>
    </location>
</feature>
<proteinExistence type="predicted"/>
<evidence type="ECO:0000313" key="3">
    <source>
        <dbReference type="Proteomes" id="UP000252680"/>
    </source>
</evidence>